<dbReference type="GO" id="GO:0003677">
    <property type="term" value="F:DNA binding"/>
    <property type="evidence" value="ECO:0007669"/>
    <property type="project" value="UniProtKB-KW"/>
</dbReference>
<accession>A0A2S1KUT3</accession>
<dbReference type="RefSeq" id="WP_224228660.1">
    <property type="nucleotide sequence ID" value="NZ_CP012873.1"/>
</dbReference>
<dbReference type="InterPro" id="IPR036390">
    <property type="entry name" value="WH_DNA-bd_sf"/>
</dbReference>
<protein>
    <recommendedName>
        <fullName evidence="4">HTH gntR-type domain-containing protein</fullName>
    </recommendedName>
</protein>
<dbReference type="PANTHER" id="PTHR38445">
    <property type="entry name" value="HTH-TYPE TRANSCRIPTIONAL REPRESSOR YTRA"/>
    <property type="match status" value="1"/>
</dbReference>
<dbReference type="InterPro" id="IPR000524">
    <property type="entry name" value="Tscrpt_reg_HTH_GntR"/>
</dbReference>
<feature type="domain" description="HTH gntR-type" evidence="4">
    <location>
        <begin position="8"/>
        <end position="76"/>
    </location>
</feature>
<keyword evidence="1" id="KW-0805">Transcription regulation</keyword>
<evidence type="ECO:0000256" key="2">
    <source>
        <dbReference type="ARBA" id="ARBA00023125"/>
    </source>
</evidence>
<dbReference type="CDD" id="cd07377">
    <property type="entry name" value="WHTH_GntR"/>
    <property type="match status" value="1"/>
</dbReference>
<keyword evidence="2" id="KW-0238">DNA-binding</keyword>
<reference evidence="5 6" key="1">
    <citation type="submission" date="2017-04" db="EMBL/GenBank/DDBJ databases">
        <title>Weissella cibaria strain m2 complete genome.</title>
        <authorList>
            <person name="Pan Q."/>
            <person name="Tan M."/>
            <person name="Yao F."/>
            <person name="Su S."/>
        </authorList>
    </citation>
    <scope>NUCLEOTIDE SEQUENCE [LARGE SCALE GENOMIC DNA]</scope>
    <source>
        <strain evidence="5 6">M2</strain>
    </source>
</reference>
<dbReference type="GO" id="GO:0003700">
    <property type="term" value="F:DNA-binding transcription factor activity"/>
    <property type="evidence" value="ECO:0007669"/>
    <property type="project" value="InterPro"/>
</dbReference>
<dbReference type="SMART" id="SM00345">
    <property type="entry name" value="HTH_GNTR"/>
    <property type="match status" value="1"/>
</dbReference>
<evidence type="ECO:0000256" key="1">
    <source>
        <dbReference type="ARBA" id="ARBA00023015"/>
    </source>
</evidence>
<evidence type="ECO:0000313" key="5">
    <source>
        <dbReference type="EMBL" id="AWF96730.1"/>
    </source>
</evidence>
<evidence type="ECO:0000259" key="4">
    <source>
        <dbReference type="PROSITE" id="PS50949"/>
    </source>
</evidence>
<name>A0A2S1KUT3_9LACO</name>
<dbReference type="InterPro" id="IPR036388">
    <property type="entry name" value="WH-like_DNA-bd_sf"/>
</dbReference>
<dbReference type="Proteomes" id="UP000244870">
    <property type="component" value="Chromosome"/>
</dbReference>
<dbReference type="PROSITE" id="PS50949">
    <property type="entry name" value="HTH_GNTR"/>
    <property type="match status" value="1"/>
</dbReference>
<dbReference type="Pfam" id="PF00392">
    <property type="entry name" value="GntR"/>
    <property type="match status" value="1"/>
</dbReference>
<keyword evidence="3" id="KW-0804">Transcription</keyword>
<dbReference type="PANTHER" id="PTHR38445:SF9">
    <property type="entry name" value="HTH-TYPE TRANSCRIPTIONAL REPRESSOR YTRA"/>
    <property type="match status" value="1"/>
</dbReference>
<dbReference type="SUPFAM" id="SSF46785">
    <property type="entry name" value="Winged helix' DNA-binding domain"/>
    <property type="match status" value="1"/>
</dbReference>
<dbReference type="EMBL" id="CP020928">
    <property type="protein sequence ID" value="AWF96730.1"/>
    <property type="molecule type" value="Genomic_DNA"/>
</dbReference>
<organism evidence="5 6">
    <name type="scientific">Weissella cibaria</name>
    <dbReference type="NCBI Taxonomy" id="137591"/>
    <lineage>
        <taxon>Bacteria</taxon>
        <taxon>Bacillati</taxon>
        <taxon>Bacillota</taxon>
        <taxon>Bacilli</taxon>
        <taxon>Lactobacillales</taxon>
        <taxon>Lactobacillaceae</taxon>
        <taxon>Weissella</taxon>
    </lineage>
</organism>
<evidence type="ECO:0000256" key="3">
    <source>
        <dbReference type="ARBA" id="ARBA00023163"/>
    </source>
</evidence>
<proteinExistence type="predicted"/>
<evidence type="ECO:0000313" key="6">
    <source>
        <dbReference type="Proteomes" id="UP000244870"/>
    </source>
</evidence>
<gene>
    <name evidence="5" type="ORF">B6254_2384</name>
</gene>
<dbReference type="Gene3D" id="1.10.10.10">
    <property type="entry name" value="Winged helix-like DNA-binding domain superfamily/Winged helix DNA-binding domain"/>
    <property type="match status" value="1"/>
</dbReference>
<sequence length="122" mass="13956">MMEFNDSEPLYIQVADFLEREILDGKYPMNTKIPGVRELAATLVINGRTVQNAVNRLVESGLVETRRGLGNFVTSNEKTFEMIRTKKIRAMAETFIKNSLTFVSEDELRRIIEETIASVQKE</sequence>
<dbReference type="AlphaFoldDB" id="A0A2S1KUT3"/>